<evidence type="ECO:0000313" key="1">
    <source>
        <dbReference type="EMBL" id="GFO29494.1"/>
    </source>
</evidence>
<dbReference type="EMBL" id="BLXT01006160">
    <property type="protein sequence ID" value="GFO29494.1"/>
    <property type="molecule type" value="Genomic_DNA"/>
</dbReference>
<comment type="caution">
    <text evidence="1">The sequence shown here is derived from an EMBL/GenBank/DDBJ whole genome shotgun (WGS) entry which is preliminary data.</text>
</comment>
<keyword evidence="2" id="KW-1185">Reference proteome</keyword>
<gene>
    <name evidence="1" type="ORF">PoB_005599900</name>
</gene>
<sequence>MGVMGPVTWRAFPKTYCPCPSIHFVGLMVKFARCSSRKLPGWCVNCVSSTYFSTWCIPLSCIFTVRLRGAPEFISPNGTLRNSL</sequence>
<name>A0AAV4CAA8_9GAST</name>
<accession>A0AAV4CAA8</accession>
<organism evidence="1 2">
    <name type="scientific">Plakobranchus ocellatus</name>
    <dbReference type="NCBI Taxonomy" id="259542"/>
    <lineage>
        <taxon>Eukaryota</taxon>
        <taxon>Metazoa</taxon>
        <taxon>Spiralia</taxon>
        <taxon>Lophotrochozoa</taxon>
        <taxon>Mollusca</taxon>
        <taxon>Gastropoda</taxon>
        <taxon>Heterobranchia</taxon>
        <taxon>Euthyneura</taxon>
        <taxon>Panpulmonata</taxon>
        <taxon>Sacoglossa</taxon>
        <taxon>Placobranchoidea</taxon>
        <taxon>Plakobranchidae</taxon>
        <taxon>Plakobranchus</taxon>
    </lineage>
</organism>
<dbReference type="AlphaFoldDB" id="A0AAV4CAA8"/>
<dbReference type="Proteomes" id="UP000735302">
    <property type="component" value="Unassembled WGS sequence"/>
</dbReference>
<proteinExistence type="predicted"/>
<evidence type="ECO:0000313" key="2">
    <source>
        <dbReference type="Proteomes" id="UP000735302"/>
    </source>
</evidence>
<protein>
    <submittedName>
        <fullName evidence="1">Uncharacterized protein</fullName>
    </submittedName>
</protein>
<reference evidence="1 2" key="1">
    <citation type="journal article" date="2021" name="Elife">
        <title>Chloroplast acquisition without the gene transfer in kleptoplastic sea slugs, Plakobranchus ocellatus.</title>
        <authorList>
            <person name="Maeda T."/>
            <person name="Takahashi S."/>
            <person name="Yoshida T."/>
            <person name="Shimamura S."/>
            <person name="Takaki Y."/>
            <person name="Nagai Y."/>
            <person name="Toyoda A."/>
            <person name="Suzuki Y."/>
            <person name="Arimoto A."/>
            <person name="Ishii H."/>
            <person name="Satoh N."/>
            <person name="Nishiyama T."/>
            <person name="Hasebe M."/>
            <person name="Maruyama T."/>
            <person name="Minagawa J."/>
            <person name="Obokata J."/>
            <person name="Shigenobu S."/>
        </authorList>
    </citation>
    <scope>NUCLEOTIDE SEQUENCE [LARGE SCALE GENOMIC DNA]</scope>
</reference>